<dbReference type="GO" id="GO:0043657">
    <property type="term" value="C:host cell"/>
    <property type="evidence" value="ECO:0007669"/>
    <property type="project" value="GOC"/>
</dbReference>
<comment type="function">
    <text evidence="15">Minor protein of the capsid that localizes along the inner surface of the virion, within the central cavities beneath the L1 pentamers. Plays a role in capsid stabilization through interaction with the major capsid protein L1. Once the virion enters the host cell, L2 escorts the genomic DNA into the nucleus by promoting escape from the endosomal compartments and traffic through the host Golgi network. Mechanistically, the C-terminus of L2 possesses a cell-penetrating peptide that protudes from the host endosome, interacts with host cytoplasmic retromer cargo and thereby mediates the capsid delivery to the host trans-Golgi network. Plays a role through its interaction with host dynein in the intracellular microtubule-dependent transport of viral capsid toward the nucleus. Mediates the viral genome import into the nucleus through binding to host importins. Once within the nucleus, L2 localizes viral genomes to host PML bodies in order to activate early gene expression for establishment of infection. Later on, promotes late gene expression by interacting with the viral E2 protein and by inhibiting its transcriptional activation functions. During virion assembly, encapsidates the genome by direct interaction with the viral DNA.</text>
</comment>
<keyword evidence="13 15" id="KW-1015">Disulfide bond</keyword>
<feature type="disulfide bond" evidence="15">
    <location>
        <begin position="21"/>
        <end position="27"/>
    </location>
</feature>
<comment type="subcellular location">
    <subcellularLocation>
        <location evidence="15">Virion</location>
    </subcellularLocation>
    <subcellularLocation>
        <location evidence="15">Host nucleus</location>
    </subcellularLocation>
</comment>
<evidence type="ECO:0000256" key="3">
    <source>
        <dbReference type="ARBA" id="ARBA00022561"/>
    </source>
</evidence>
<name>A0A0U3BL22_HPV32</name>
<dbReference type="GO" id="GO:0005198">
    <property type="term" value="F:structural molecule activity"/>
    <property type="evidence" value="ECO:0007669"/>
    <property type="project" value="UniProtKB-UniRule"/>
</dbReference>
<dbReference type="GO" id="GO:0042025">
    <property type="term" value="C:host cell nucleus"/>
    <property type="evidence" value="ECO:0007669"/>
    <property type="project" value="UniProtKB-SubCell"/>
</dbReference>
<evidence type="ECO:0000256" key="9">
    <source>
        <dbReference type="ARBA" id="ARBA00022952"/>
    </source>
</evidence>
<evidence type="ECO:0000256" key="10">
    <source>
        <dbReference type="ARBA" id="ARBA00023046"/>
    </source>
</evidence>
<dbReference type="InterPro" id="IPR000784">
    <property type="entry name" value="Late_L2"/>
</dbReference>
<comment type="caution">
    <text evidence="15">Lacks conserved residue(s) required for the propagation of feature annotation.</text>
</comment>
<keyword evidence="12 15" id="KW-0238">DNA-binding</keyword>
<keyword evidence="6" id="KW-1040">Host Golgi apparatus</keyword>
<evidence type="ECO:0000256" key="15">
    <source>
        <dbReference type="HAMAP-Rule" id="MF_04003"/>
    </source>
</evidence>
<keyword evidence="5 15" id="KW-0945">Host-virus interaction</keyword>
<evidence type="ECO:0000256" key="1">
    <source>
        <dbReference type="ARBA" id="ARBA00022524"/>
    </source>
</evidence>
<keyword evidence="7 15" id="KW-0946">Virion</keyword>
<organismHost>
    <name type="scientific">Homo sapiens</name>
    <name type="common">Human</name>
    <dbReference type="NCBI Taxonomy" id="9606"/>
</organismHost>
<keyword evidence="1 15" id="KW-1163">Viral penetration into host nucleus</keyword>
<gene>
    <name evidence="15 16" type="primary">L2</name>
</gene>
<evidence type="ECO:0000256" key="2">
    <source>
        <dbReference type="ARBA" id="ARBA00022553"/>
    </source>
</evidence>
<accession>A0A0U3BL22</accession>
<dbReference type="GO" id="GO:0003677">
    <property type="term" value="F:DNA binding"/>
    <property type="evidence" value="ECO:0007669"/>
    <property type="project" value="UniProtKB-UniRule"/>
</dbReference>
<keyword evidence="9 15" id="KW-1177">Microtubular inwards viral transport</keyword>
<evidence type="ECO:0000256" key="4">
    <source>
        <dbReference type="ARBA" id="ARBA00022562"/>
    </source>
</evidence>
<keyword evidence="4 15" id="KW-1048">Host nucleus</keyword>
<keyword evidence="14 15" id="KW-1160">Virus entry into host cell</keyword>
<keyword evidence="10" id="KW-1039">Host endosome</keyword>
<evidence type="ECO:0000256" key="7">
    <source>
        <dbReference type="ARBA" id="ARBA00022844"/>
    </source>
</evidence>
<comment type="similarity">
    <text evidence="15">Belongs to the papillomaviridae L2 protein family.</text>
</comment>
<organism evidence="16 17">
    <name type="scientific">Human papillomavirus type 32</name>
    <dbReference type="NCBI Taxonomy" id="333763"/>
    <lineage>
        <taxon>Viruses</taxon>
        <taxon>Monodnaviria</taxon>
        <taxon>Shotokuvirae</taxon>
        <taxon>Cossaviricota</taxon>
        <taxon>Papovaviricetes</taxon>
        <taxon>Zurhausenvirales</taxon>
        <taxon>Papillomaviridae</taxon>
        <taxon>Firstpapillomavirinae</taxon>
        <taxon>Alphapapillomavirus</taxon>
        <taxon>Alphapapillomavirus 1</taxon>
    </lineage>
</organism>
<dbReference type="GO" id="GO:0075732">
    <property type="term" value="P:viral penetration into host nucleus"/>
    <property type="evidence" value="ECO:0007669"/>
    <property type="project" value="UniProtKB-KW"/>
</dbReference>
<dbReference type="HAMAP" id="MF_04003">
    <property type="entry name" value="PPV_L2"/>
    <property type="match status" value="1"/>
</dbReference>
<keyword evidence="8 15" id="KW-0426">Late protein</keyword>
<evidence type="ECO:0000256" key="14">
    <source>
        <dbReference type="ARBA" id="ARBA00023296"/>
    </source>
</evidence>
<dbReference type="GO" id="GO:0046718">
    <property type="term" value="P:symbiont entry into host cell"/>
    <property type="evidence" value="ECO:0007669"/>
    <property type="project" value="UniProtKB-KW"/>
</dbReference>
<sequence length="476" mass="50802">MPPHRSRRRKRASATQLYQTCKASGTCPPDVIPKIEGRTWADQILKWGSTGVFFGGLGIGTGAGSGGRTGYVPIGTRPPVVAEPGPAIRPPVVVDTIGPTDPSVISLLEESAVIDSSIPVPTDTSHGGFNITSSASGPSSTPAVLDISPPTNTIRVASTTSHNPVYSDPFTLRPSLPVEGNGRLLTSHPTIAPHSYEEIPMDTFVVSTDTSNTVTSTPIPGPRPTMRLGLYTRVTQQRPVATTTFLTSPERLVTYDNPAYEGPAEGTLEFEHPTIHEAPDSDFMDIIALHRPVLSARQGTVRVSRIGQRASLQTRSGARIGSRVHFFHDISPITRPSEAIELQPLGSSSTAVSTTASSAINDGLFDVYVDPDIPPSHALPPLRSPTHVSTVSLTSLGSVPAQTANTTVPLSLPTNITVGPDLSPPESPPFISTRPVSPSFDSVMVLGWDFILHPSYMWRKRRKPVPYFFADVRVAA</sequence>
<keyword evidence="2 15" id="KW-0597">Phosphoprotein</keyword>
<proteinExistence type="inferred from homology"/>
<evidence type="ECO:0000256" key="6">
    <source>
        <dbReference type="ARBA" id="ARBA00022812"/>
    </source>
</evidence>
<dbReference type="GO" id="GO:0075521">
    <property type="term" value="P:microtubule-dependent intracellular transport of viral material towards nucleus"/>
    <property type="evidence" value="ECO:0007669"/>
    <property type="project" value="UniProtKB-UniRule"/>
</dbReference>
<evidence type="ECO:0000256" key="12">
    <source>
        <dbReference type="ARBA" id="ARBA00023125"/>
    </source>
</evidence>
<keyword evidence="3 15" id="KW-0167">Capsid protein</keyword>
<evidence type="ECO:0000313" key="16">
    <source>
        <dbReference type="EMBL" id="ALT22402.1"/>
    </source>
</evidence>
<reference evidence="16 17" key="1">
    <citation type="submission" date="2015-07" db="EMBL/GenBank/DDBJ databases">
        <title>Case Report: Multifocal papilloma virus epithelial hyperplasia (Heck's Disease) incidence and KTP laser therapy in an adult chronic graft-versus-host disease patient.</title>
        <authorList>
            <person name="Mays J.W."/>
            <person name="Allen C.T."/>
            <person name="Curtis L.M."/>
            <person name="Van Doorslaer K."/>
            <person name="McBride A.A."/>
            <person name="Pavletic S."/>
        </authorList>
    </citation>
    <scope>NUCLEOTIDE SEQUENCE [LARGE SCALE GENOMIC DNA]</scope>
    <source>
        <strain evidence="16">McB_1/7/2015</strain>
    </source>
</reference>
<evidence type="ECO:0000256" key="11">
    <source>
        <dbReference type="ARBA" id="ARBA00023120"/>
    </source>
</evidence>
<comment type="subunit">
    <text evidence="15">Interacts with major capsid protein L1. Interacts with E2; this interaction inhibits E2 transcriptional activity but not the DNA replication function E2. Interacts with host HSPA8; this interaction is required for L2 nuclear translocation. Interacts with host importins KPNB2 and KPNB3. Forms a complex with importin alpha2-beta1 heterodimers via interaction with the importin alpha2 adapter. Interacts with host DYNLT1; this interaction is essential for virus intracellular transport during entry. Interacts (via C-terminus) with host retromer subunits VPS35 AND VPS29.</text>
</comment>
<dbReference type="Proteomes" id="UP000107876">
    <property type="component" value="Genome"/>
</dbReference>
<dbReference type="GO" id="GO:0019028">
    <property type="term" value="C:viral capsid"/>
    <property type="evidence" value="ECO:0007669"/>
    <property type="project" value="UniProtKB-UniRule"/>
</dbReference>
<keyword evidence="11 15" id="KW-1176">Cytoplasmic inwards viral transport</keyword>
<dbReference type="EMBL" id="KT236450">
    <property type="protein sequence ID" value="ALT22402.1"/>
    <property type="molecule type" value="Genomic_DNA"/>
</dbReference>
<evidence type="ECO:0000256" key="5">
    <source>
        <dbReference type="ARBA" id="ARBA00022581"/>
    </source>
</evidence>
<comment type="PTM">
    <text evidence="15">Highly phosphorylated.</text>
</comment>
<evidence type="ECO:0000256" key="8">
    <source>
        <dbReference type="ARBA" id="ARBA00022921"/>
    </source>
</evidence>
<protein>
    <recommendedName>
        <fullName evidence="15">Minor capsid protein L2</fullName>
    </recommendedName>
</protein>
<dbReference type="Pfam" id="PF00513">
    <property type="entry name" value="Late_protein_L2"/>
    <property type="match status" value="1"/>
</dbReference>
<evidence type="ECO:0000256" key="13">
    <source>
        <dbReference type="ARBA" id="ARBA00023157"/>
    </source>
</evidence>
<evidence type="ECO:0000313" key="17">
    <source>
        <dbReference type="Proteomes" id="UP000107876"/>
    </source>
</evidence>